<dbReference type="PROSITE" id="PS50005">
    <property type="entry name" value="TPR"/>
    <property type="match status" value="3"/>
</dbReference>
<feature type="repeat" description="TPR" evidence="1">
    <location>
        <begin position="287"/>
        <end position="320"/>
    </location>
</feature>
<reference evidence="2 3" key="1">
    <citation type="journal article" date="2014" name="Int. J. Syst. Evol. Microbiol.">
        <title>Complete genome sequence of Corynebacterium casei LMG S-19264T (=DSM 44701T), isolated from a smear-ripened cheese.</title>
        <authorList>
            <consortium name="US DOE Joint Genome Institute (JGI-PGF)"/>
            <person name="Walter F."/>
            <person name="Albersmeier A."/>
            <person name="Kalinowski J."/>
            <person name="Ruckert C."/>
        </authorList>
    </citation>
    <scope>NUCLEOTIDE SEQUENCE [LARGE SCALE GENOMIC DNA]</scope>
    <source>
        <strain evidence="2 3">CGMCC 1.15295</strain>
    </source>
</reference>
<dbReference type="SUPFAM" id="SSF48452">
    <property type="entry name" value="TPR-like"/>
    <property type="match status" value="1"/>
</dbReference>
<keyword evidence="1" id="KW-0802">TPR repeat</keyword>
<evidence type="ECO:0000256" key="1">
    <source>
        <dbReference type="PROSITE-ProRule" id="PRU00339"/>
    </source>
</evidence>
<protein>
    <recommendedName>
        <fullName evidence="4">Tetratricopeptide repeat protein</fullName>
    </recommendedName>
</protein>
<dbReference type="EMBL" id="BMIC01000001">
    <property type="protein sequence ID" value="GFZ81936.1"/>
    <property type="molecule type" value="Genomic_DNA"/>
</dbReference>
<dbReference type="RefSeq" id="WP_188605241.1">
    <property type="nucleotide sequence ID" value="NZ_BMIC01000001.1"/>
</dbReference>
<dbReference type="AlphaFoldDB" id="A0A8J2XG41"/>
<organism evidence="2 3">
    <name type="scientific">Aquaticitalea lipolytica</name>
    <dbReference type="NCBI Taxonomy" id="1247562"/>
    <lineage>
        <taxon>Bacteria</taxon>
        <taxon>Pseudomonadati</taxon>
        <taxon>Bacteroidota</taxon>
        <taxon>Flavobacteriia</taxon>
        <taxon>Flavobacteriales</taxon>
        <taxon>Flavobacteriaceae</taxon>
        <taxon>Aquaticitalea</taxon>
    </lineage>
</organism>
<accession>A0A8J2XG41</accession>
<evidence type="ECO:0008006" key="4">
    <source>
        <dbReference type="Google" id="ProtNLM"/>
    </source>
</evidence>
<dbReference type="PANTHER" id="PTHR12558">
    <property type="entry name" value="CELL DIVISION CYCLE 16,23,27"/>
    <property type="match status" value="1"/>
</dbReference>
<dbReference type="Pfam" id="PF13181">
    <property type="entry name" value="TPR_8"/>
    <property type="match status" value="1"/>
</dbReference>
<dbReference type="SMART" id="SM00028">
    <property type="entry name" value="TPR"/>
    <property type="match status" value="8"/>
</dbReference>
<dbReference type="InterPro" id="IPR011990">
    <property type="entry name" value="TPR-like_helical_dom_sf"/>
</dbReference>
<sequence>MRKILIAIILLTVFKTEAQPSVLSVADSLYAYGNYTKAIQIYKTHNNPSEVYDKIAKAYLAIGNDGEALLNYDLSLKANPDNALIKYDYAKLLSRHQKLEEASVLLKELLNIDTKNPNYHYELGLVLELQSDTLAINSFKNAFDLDSTHQKAIYKIAEDYLVNRKHNLSLKYIDTGLRAYENNIELINLKALNYYWDEKYVESAKWFEKEIELGQSSQFIHEKLSFCYAQDSEYKKAIEQGEIALQYDPKNKTNLYIQGQLYERIGDFKNAEKYISEALELMDIPLDAEYSKLAVIYNSQNKYKEAIDAIQIAINENPKNQFTQFLLVLTKDKYYADIDSKIKVYEDFKEKFPNNIYVSFVDKRLKELKEEKFMKGE</sequence>
<proteinExistence type="predicted"/>
<comment type="caution">
    <text evidence="2">The sequence shown here is derived from an EMBL/GenBank/DDBJ whole genome shotgun (WGS) entry which is preliminary data.</text>
</comment>
<dbReference type="InterPro" id="IPR019734">
    <property type="entry name" value="TPR_rpt"/>
</dbReference>
<feature type="repeat" description="TPR" evidence="1">
    <location>
        <begin position="49"/>
        <end position="82"/>
    </location>
</feature>
<evidence type="ECO:0000313" key="2">
    <source>
        <dbReference type="EMBL" id="GFZ81936.1"/>
    </source>
</evidence>
<dbReference type="Pfam" id="PF14559">
    <property type="entry name" value="TPR_19"/>
    <property type="match status" value="1"/>
</dbReference>
<dbReference type="Proteomes" id="UP000598120">
    <property type="component" value="Unassembled WGS sequence"/>
</dbReference>
<dbReference type="PANTHER" id="PTHR12558:SF13">
    <property type="entry name" value="CELL DIVISION CYCLE PROTEIN 27 HOMOLOG"/>
    <property type="match status" value="1"/>
</dbReference>
<dbReference type="Gene3D" id="1.25.40.10">
    <property type="entry name" value="Tetratricopeptide repeat domain"/>
    <property type="match status" value="3"/>
</dbReference>
<keyword evidence="3" id="KW-1185">Reference proteome</keyword>
<gene>
    <name evidence="2" type="ORF">GCM10011531_10340</name>
</gene>
<feature type="repeat" description="TPR" evidence="1">
    <location>
        <begin position="218"/>
        <end position="251"/>
    </location>
</feature>
<evidence type="ECO:0000313" key="3">
    <source>
        <dbReference type="Proteomes" id="UP000598120"/>
    </source>
</evidence>
<name>A0A8J2XG41_9FLAO</name>